<dbReference type="InterPro" id="IPR035709">
    <property type="entry name" value="YoaB-like"/>
</dbReference>
<dbReference type="InterPro" id="IPR006175">
    <property type="entry name" value="YjgF/YER057c/UK114"/>
</dbReference>
<dbReference type="AlphaFoldDB" id="A0A1A9B275"/>
<sequence>MSSIERIGTTARWSDIVIHNQTVYLVEVPSQLDADITGQAHEVLASLEALLKQAGSDKSRILSATIYLKDISEIAAFNAVWDAWLPSGSAPVRACVQAVMADPGYRVEIQLTAAR</sequence>
<evidence type="ECO:0000313" key="1">
    <source>
        <dbReference type="EMBL" id="MBO1107504.1"/>
    </source>
</evidence>
<dbReference type="RefSeq" id="WP_010863028.1">
    <property type="nucleotide sequence ID" value="NZ_CP027852.1"/>
</dbReference>
<evidence type="ECO:0000313" key="2">
    <source>
        <dbReference type="Proteomes" id="UP000664658"/>
    </source>
</evidence>
<protein>
    <submittedName>
        <fullName evidence="1">RidA family protein</fullName>
    </submittedName>
</protein>
<dbReference type="Proteomes" id="UP000664658">
    <property type="component" value="Unassembled WGS sequence"/>
</dbReference>
<dbReference type="InterPro" id="IPR035959">
    <property type="entry name" value="RutC-like_sf"/>
</dbReference>
<accession>A0A1A9B275</accession>
<organism evidence="1 2">
    <name type="scientific">Plesiomonas shigelloides</name>
    <name type="common">Aeromonas shigelloides</name>
    <dbReference type="NCBI Taxonomy" id="703"/>
    <lineage>
        <taxon>Bacteria</taxon>
        <taxon>Pseudomonadati</taxon>
        <taxon>Pseudomonadota</taxon>
        <taxon>Gammaproteobacteria</taxon>
        <taxon>Enterobacterales</taxon>
        <taxon>Enterobacteriaceae</taxon>
        <taxon>Plesiomonas</taxon>
    </lineage>
</organism>
<reference evidence="1" key="1">
    <citation type="submission" date="2021-03" db="EMBL/GenBank/DDBJ databases">
        <title>Plesiomonas shigelloides zfcc0051, isolated from zebrafish feces.</title>
        <authorList>
            <person name="Vanderhoek Z."/>
            <person name="Gaulke C."/>
        </authorList>
    </citation>
    <scope>NUCLEOTIDE SEQUENCE</scope>
    <source>
        <strain evidence="1">Zfcc0051</strain>
    </source>
</reference>
<dbReference type="Gene3D" id="3.30.1330.40">
    <property type="entry name" value="RutC-like"/>
    <property type="match status" value="1"/>
</dbReference>
<comment type="caution">
    <text evidence="1">The sequence shown here is derived from an EMBL/GenBank/DDBJ whole genome shotgun (WGS) entry which is preliminary data.</text>
</comment>
<dbReference type="EMBL" id="JAFNAA010000003">
    <property type="protein sequence ID" value="MBO1107504.1"/>
    <property type="molecule type" value="Genomic_DNA"/>
</dbReference>
<dbReference type="CDD" id="cd06150">
    <property type="entry name" value="YjgF_YER057c_UK114_like_2"/>
    <property type="match status" value="1"/>
</dbReference>
<dbReference type="PANTHER" id="PTHR47328">
    <property type="match status" value="1"/>
</dbReference>
<name>A0A1A9B275_PLESH</name>
<proteinExistence type="predicted"/>
<dbReference type="Pfam" id="PF01042">
    <property type="entry name" value="Ribonuc_L-PSP"/>
    <property type="match status" value="1"/>
</dbReference>
<dbReference type="PANTHER" id="PTHR47328:SF1">
    <property type="entry name" value="RUTC FAMILY PROTEIN YOAB"/>
    <property type="match status" value="1"/>
</dbReference>
<dbReference type="SUPFAM" id="SSF55298">
    <property type="entry name" value="YjgF-like"/>
    <property type="match status" value="1"/>
</dbReference>
<dbReference type="KEGG" id="pshi:SAMEA2665130_3054"/>
<gene>
    <name evidence="1" type="ORF">J2R62_04560</name>
</gene>